<dbReference type="Proteomes" id="UP000221011">
    <property type="component" value="Chromosome"/>
</dbReference>
<evidence type="ECO:0000256" key="1">
    <source>
        <dbReference type="ARBA" id="ARBA00022573"/>
    </source>
</evidence>
<organism evidence="6 7">
    <name type="scientific">Streptomyces formicae</name>
    <dbReference type="NCBI Taxonomy" id="1616117"/>
    <lineage>
        <taxon>Bacteria</taxon>
        <taxon>Bacillati</taxon>
        <taxon>Actinomycetota</taxon>
        <taxon>Actinomycetes</taxon>
        <taxon>Kitasatosporales</taxon>
        <taxon>Streptomycetaceae</taxon>
        <taxon>Streptomyces</taxon>
    </lineage>
</organism>
<dbReference type="KEGG" id="sfk:KY5_6086"/>
<proteinExistence type="inferred from homology"/>
<dbReference type="GO" id="GO:0032259">
    <property type="term" value="P:methylation"/>
    <property type="evidence" value="ECO:0007669"/>
    <property type="project" value="UniProtKB-KW"/>
</dbReference>
<dbReference type="InterPro" id="IPR002748">
    <property type="entry name" value="CbiD"/>
</dbReference>
<keyword evidence="2 5" id="KW-0489">Methyltransferase</keyword>
<accession>A0A291QI01</accession>
<name>A0A291QI01_9ACTN</name>
<dbReference type="Gene3D" id="3.30.2110.10">
    <property type="entry name" value="CbiD-like"/>
    <property type="match status" value="1"/>
</dbReference>
<comment type="catalytic activity">
    <reaction evidence="5">
        <text>Co-precorrin-5B + S-adenosyl-L-methionine = Co-precorrin-6A + S-adenosyl-L-homocysteine</text>
        <dbReference type="Rhea" id="RHEA:26285"/>
        <dbReference type="ChEBI" id="CHEBI:57856"/>
        <dbReference type="ChEBI" id="CHEBI:59789"/>
        <dbReference type="ChEBI" id="CHEBI:60063"/>
        <dbReference type="ChEBI" id="CHEBI:60064"/>
        <dbReference type="EC" id="2.1.1.195"/>
    </reaction>
</comment>
<dbReference type="Pfam" id="PF01888">
    <property type="entry name" value="CbiD"/>
    <property type="match status" value="1"/>
</dbReference>
<dbReference type="EC" id="2.1.1.195" evidence="5"/>
<evidence type="ECO:0000313" key="7">
    <source>
        <dbReference type="Proteomes" id="UP000221011"/>
    </source>
</evidence>
<evidence type="ECO:0000256" key="5">
    <source>
        <dbReference type="HAMAP-Rule" id="MF_00787"/>
    </source>
</evidence>
<comment type="pathway">
    <text evidence="5">Cofactor biosynthesis; adenosylcobalamin biosynthesis; cob(II)yrinate a,c-diamide from sirohydrochlorin (anaerobic route): step 6/10.</text>
</comment>
<dbReference type="SUPFAM" id="SSF111342">
    <property type="entry name" value="CbiD-like"/>
    <property type="match status" value="1"/>
</dbReference>
<keyword evidence="1 5" id="KW-0169">Cobalamin biosynthesis</keyword>
<evidence type="ECO:0000313" key="6">
    <source>
        <dbReference type="EMBL" id="ATL31104.1"/>
    </source>
</evidence>
<protein>
    <recommendedName>
        <fullName evidence="5">Cobalt-precorrin-5B C(1)-methyltransferase</fullName>
        <ecNumber evidence="5">2.1.1.195</ecNumber>
    </recommendedName>
    <alternativeName>
        <fullName evidence="5">Cobalt-precorrin-6A synthase</fullName>
    </alternativeName>
</protein>
<evidence type="ECO:0000256" key="2">
    <source>
        <dbReference type="ARBA" id="ARBA00022603"/>
    </source>
</evidence>
<keyword evidence="3 5" id="KW-0808">Transferase</keyword>
<sequence length="370" mass="37726">MSEAKGGRGAQLKHTGLRPGWTTGACATAATTAAYTALLTGDFPDPVTITLPKGQTPAFALAAEELTTSYAMAGIVKDAGDDPDVTHGALVRATVRRLPPGSGVVFAAGPGVGTVTRPGLPLDVGEPAVNPVPRQLMRDHVALVAGRHGGTGDVEITVSVDHGEEIARSTWNPRLGILGGLSILGTTGIVVPYSCSAWIDSIRRGVDVARAAGYTHVAGCTGSTSEKTVVAEYGLPEQALLDMGDFAGAVLKYVRRHPVDRLTICGGFAKLSKLAAGHLDLHSARSQVDKGFLAELARTGGASAALAERIAAANTGLEALRLCEAAGVPLGDLVATTARAEALAVLRGAPVAVDVICIDRAGTIVGRSTP</sequence>
<dbReference type="AlphaFoldDB" id="A0A291QI01"/>
<dbReference type="GO" id="GO:0019251">
    <property type="term" value="P:anaerobic cobalamin biosynthetic process"/>
    <property type="evidence" value="ECO:0007669"/>
    <property type="project" value="UniProtKB-UniRule"/>
</dbReference>
<dbReference type="HAMAP" id="MF_00787">
    <property type="entry name" value="CbiD"/>
    <property type="match status" value="1"/>
</dbReference>
<dbReference type="PIRSF" id="PIRSF026782">
    <property type="entry name" value="CbiD"/>
    <property type="match status" value="1"/>
</dbReference>
<comment type="function">
    <text evidence="5">Catalyzes the methylation of C-1 in cobalt-precorrin-5B to form cobalt-precorrin-6A.</text>
</comment>
<dbReference type="RefSeq" id="WP_098245294.1">
    <property type="nucleotide sequence ID" value="NZ_CP022685.1"/>
</dbReference>
<dbReference type="PANTHER" id="PTHR35863:SF1">
    <property type="entry name" value="COBALT-PRECORRIN-5B C(1)-METHYLTRANSFERASE"/>
    <property type="match status" value="1"/>
</dbReference>
<dbReference type="NCBIfam" id="TIGR00312">
    <property type="entry name" value="cbiD"/>
    <property type="match status" value="1"/>
</dbReference>
<evidence type="ECO:0000256" key="4">
    <source>
        <dbReference type="ARBA" id="ARBA00022691"/>
    </source>
</evidence>
<dbReference type="EMBL" id="CP022685">
    <property type="protein sequence ID" value="ATL31104.1"/>
    <property type="molecule type" value="Genomic_DNA"/>
</dbReference>
<reference evidence="6 7" key="1">
    <citation type="submission" date="2017-08" db="EMBL/GenBank/DDBJ databases">
        <title>Complete Genome Sequence of Streptomyces formicae KY5, the formicamycin producer.</title>
        <authorList>
            <person name="Holmes N.A."/>
            <person name="Devine R."/>
            <person name="Qin Z."/>
            <person name="Seipke R.F."/>
            <person name="Wilkinson B."/>
            <person name="Hutchings M.I."/>
        </authorList>
    </citation>
    <scope>NUCLEOTIDE SEQUENCE [LARGE SCALE GENOMIC DNA]</scope>
    <source>
        <strain evidence="6 7">KY5</strain>
    </source>
</reference>
<keyword evidence="4 5" id="KW-0949">S-adenosyl-L-methionine</keyword>
<dbReference type="NCBIfam" id="NF000849">
    <property type="entry name" value="PRK00075.1-1"/>
    <property type="match status" value="1"/>
</dbReference>
<evidence type="ECO:0000256" key="3">
    <source>
        <dbReference type="ARBA" id="ARBA00022679"/>
    </source>
</evidence>
<dbReference type="GO" id="GO:0043780">
    <property type="term" value="F:cobalt-precorrin-5B C1-methyltransferase activity"/>
    <property type="evidence" value="ECO:0007669"/>
    <property type="project" value="RHEA"/>
</dbReference>
<dbReference type="InterPro" id="IPR036074">
    <property type="entry name" value="CbiD_sf"/>
</dbReference>
<dbReference type="UniPathway" id="UPA00148">
    <property type="reaction ID" value="UER00227"/>
</dbReference>
<gene>
    <name evidence="5" type="primary">cbiD</name>
    <name evidence="6" type="ORF">KY5_6086</name>
</gene>
<dbReference type="PANTHER" id="PTHR35863">
    <property type="entry name" value="COBALT-PRECORRIN-5B C(1)-METHYLTRANSFERASE"/>
    <property type="match status" value="1"/>
</dbReference>
<keyword evidence="7" id="KW-1185">Reference proteome</keyword>
<comment type="similarity">
    <text evidence="5">Belongs to the CbiD family.</text>
</comment>